<dbReference type="SMART" id="SM00304">
    <property type="entry name" value="HAMP"/>
    <property type="match status" value="1"/>
</dbReference>
<protein>
    <recommendedName>
        <fullName evidence="3">histidine kinase</fullName>
        <ecNumber evidence="3">2.7.13.3</ecNumber>
    </recommendedName>
</protein>
<dbReference type="Pfam" id="PF00512">
    <property type="entry name" value="HisKA"/>
    <property type="match status" value="1"/>
</dbReference>
<dbReference type="SUPFAM" id="SSF47384">
    <property type="entry name" value="Homodimeric domain of signal transducing histidine kinase"/>
    <property type="match status" value="1"/>
</dbReference>
<dbReference type="SMART" id="SM00387">
    <property type="entry name" value="HATPase_c"/>
    <property type="match status" value="1"/>
</dbReference>
<dbReference type="Pfam" id="PF02518">
    <property type="entry name" value="HATPase_c"/>
    <property type="match status" value="1"/>
</dbReference>
<dbReference type="Gene3D" id="3.30.565.10">
    <property type="entry name" value="Histidine kinase-like ATPase, C-terminal domain"/>
    <property type="match status" value="1"/>
</dbReference>
<dbReference type="Proteomes" id="UP001519331">
    <property type="component" value="Unassembled WGS sequence"/>
</dbReference>
<organism evidence="14 15">
    <name type="scientific">Nesterenkonia lacusekhoensis</name>
    <dbReference type="NCBI Taxonomy" id="150832"/>
    <lineage>
        <taxon>Bacteria</taxon>
        <taxon>Bacillati</taxon>
        <taxon>Actinomycetota</taxon>
        <taxon>Actinomycetes</taxon>
        <taxon>Micrococcales</taxon>
        <taxon>Micrococcaceae</taxon>
        <taxon>Nesterenkonia</taxon>
    </lineage>
</organism>
<gene>
    <name evidence="14" type="ORF">JOF45_001644</name>
</gene>
<dbReference type="Gene3D" id="1.10.287.130">
    <property type="match status" value="1"/>
</dbReference>
<dbReference type="CDD" id="cd00082">
    <property type="entry name" value="HisKA"/>
    <property type="match status" value="1"/>
</dbReference>
<dbReference type="InterPro" id="IPR003661">
    <property type="entry name" value="HisK_dim/P_dom"/>
</dbReference>
<dbReference type="Gene3D" id="6.10.340.10">
    <property type="match status" value="1"/>
</dbReference>
<evidence type="ECO:0000256" key="5">
    <source>
        <dbReference type="ARBA" id="ARBA00022679"/>
    </source>
</evidence>
<dbReference type="PANTHER" id="PTHR45436:SF5">
    <property type="entry name" value="SENSOR HISTIDINE KINASE TRCS"/>
    <property type="match status" value="1"/>
</dbReference>
<evidence type="ECO:0000256" key="9">
    <source>
        <dbReference type="ARBA" id="ARBA00023012"/>
    </source>
</evidence>
<evidence type="ECO:0000256" key="11">
    <source>
        <dbReference type="SAM" id="Phobius"/>
    </source>
</evidence>
<keyword evidence="4" id="KW-0597">Phosphoprotein</keyword>
<dbReference type="PROSITE" id="PS50109">
    <property type="entry name" value="HIS_KIN"/>
    <property type="match status" value="1"/>
</dbReference>
<evidence type="ECO:0000313" key="14">
    <source>
        <dbReference type="EMBL" id="MBP2318625.1"/>
    </source>
</evidence>
<reference evidence="14 15" key="1">
    <citation type="submission" date="2021-03" db="EMBL/GenBank/DDBJ databases">
        <title>Sequencing the genomes of 1000 actinobacteria strains.</title>
        <authorList>
            <person name="Klenk H.-P."/>
        </authorList>
    </citation>
    <scope>NUCLEOTIDE SEQUENCE [LARGE SCALE GENOMIC DNA]</scope>
    <source>
        <strain evidence="14 15">DSM 12544</strain>
    </source>
</reference>
<dbReference type="GO" id="GO:0016301">
    <property type="term" value="F:kinase activity"/>
    <property type="evidence" value="ECO:0007669"/>
    <property type="project" value="UniProtKB-KW"/>
</dbReference>
<keyword evidence="10 11" id="KW-0472">Membrane</keyword>
<keyword evidence="9" id="KW-0902">Two-component regulatory system</keyword>
<dbReference type="InterPro" id="IPR036890">
    <property type="entry name" value="HATPase_C_sf"/>
</dbReference>
<evidence type="ECO:0000256" key="7">
    <source>
        <dbReference type="ARBA" id="ARBA00022777"/>
    </source>
</evidence>
<dbReference type="SMART" id="SM00388">
    <property type="entry name" value="HisKA"/>
    <property type="match status" value="1"/>
</dbReference>
<dbReference type="InterPro" id="IPR036097">
    <property type="entry name" value="HisK_dim/P_sf"/>
</dbReference>
<dbReference type="RefSeq" id="WP_210049033.1">
    <property type="nucleotide sequence ID" value="NZ_JAGINX010000001.1"/>
</dbReference>
<keyword evidence="6 11" id="KW-0812">Transmembrane</keyword>
<dbReference type="InterPro" id="IPR003660">
    <property type="entry name" value="HAMP_dom"/>
</dbReference>
<feature type="domain" description="Histidine kinase" evidence="12">
    <location>
        <begin position="268"/>
        <end position="474"/>
    </location>
</feature>
<sequence length="481" mass="51956">MTRTKFRRGWRLFTVRGWILTAVIGLAALAMFTAGYTAYLIQDLRVEARVDDELRASAEEFRLLAESGVDPATGEPLGSPTDLVRVATGRQVPGSNGGVLGIVDGRIVYTSSVAPLDLRADPEFENHLRPLTDQDEPVLETLQTAQTTYRVAVIPAHDGQDGGEQAALALAYDLDAEKRAFSEIFWVYAAVSAGSLGVVALVGWAVAGRLLRPVRVLADSARRIGREDLSERIPVTGEDDLAEMTRSVNEMLERLDGAFAAQRQLVNDVSHELRTPLTVISGHLQVMDTADEADVREARDLTLDEVHRMNRVIDDLLTLATAEHPQFLRPGPTDAEALTEEIFEKVTGLGGRSFSFESHARGPVVVDRQRVTQAVLQLAANAVKFSGPGSTIVMGSRAVGDGIDLWVRDEGPGIREEDRERIFERFGRAEPSKPGAGLGLPIVAAIAQAHGGEVRCTSEVGKGSTFALWLPRSGPGVVAAD</sequence>
<evidence type="ECO:0000259" key="13">
    <source>
        <dbReference type="PROSITE" id="PS50885"/>
    </source>
</evidence>
<dbReference type="InterPro" id="IPR004358">
    <property type="entry name" value="Sig_transdc_His_kin-like_C"/>
</dbReference>
<evidence type="ECO:0000256" key="3">
    <source>
        <dbReference type="ARBA" id="ARBA00012438"/>
    </source>
</evidence>
<dbReference type="EC" id="2.7.13.3" evidence="3"/>
<comment type="catalytic activity">
    <reaction evidence="1">
        <text>ATP + protein L-histidine = ADP + protein N-phospho-L-histidine.</text>
        <dbReference type="EC" id="2.7.13.3"/>
    </reaction>
</comment>
<evidence type="ECO:0000313" key="15">
    <source>
        <dbReference type="Proteomes" id="UP001519331"/>
    </source>
</evidence>
<keyword evidence="5" id="KW-0808">Transferase</keyword>
<dbReference type="EMBL" id="JAGINX010000001">
    <property type="protein sequence ID" value="MBP2318625.1"/>
    <property type="molecule type" value="Genomic_DNA"/>
</dbReference>
<dbReference type="Pfam" id="PF00672">
    <property type="entry name" value="HAMP"/>
    <property type="match status" value="1"/>
</dbReference>
<dbReference type="PROSITE" id="PS50885">
    <property type="entry name" value="HAMP"/>
    <property type="match status" value="1"/>
</dbReference>
<evidence type="ECO:0000256" key="8">
    <source>
        <dbReference type="ARBA" id="ARBA00022989"/>
    </source>
</evidence>
<dbReference type="CDD" id="cd00075">
    <property type="entry name" value="HATPase"/>
    <property type="match status" value="1"/>
</dbReference>
<feature type="domain" description="HAMP" evidence="13">
    <location>
        <begin position="208"/>
        <end position="260"/>
    </location>
</feature>
<evidence type="ECO:0000256" key="6">
    <source>
        <dbReference type="ARBA" id="ARBA00022692"/>
    </source>
</evidence>
<dbReference type="InterPro" id="IPR005467">
    <property type="entry name" value="His_kinase_dom"/>
</dbReference>
<evidence type="ECO:0000259" key="12">
    <source>
        <dbReference type="PROSITE" id="PS50109"/>
    </source>
</evidence>
<dbReference type="CDD" id="cd06225">
    <property type="entry name" value="HAMP"/>
    <property type="match status" value="1"/>
</dbReference>
<comment type="caution">
    <text evidence="14">The sequence shown here is derived from an EMBL/GenBank/DDBJ whole genome shotgun (WGS) entry which is preliminary data.</text>
</comment>
<dbReference type="PANTHER" id="PTHR45436">
    <property type="entry name" value="SENSOR HISTIDINE KINASE YKOH"/>
    <property type="match status" value="1"/>
</dbReference>
<keyword evidence="8 11" id="KW-1133">Transmembrane helix</keyword>
<evidence type="ECO:0000256" key="10">
    <source>
        <dbReference type="ARBA" id="ARBA00023136"/>
    </source>
</evidence>
<feature type="transmembrane region" description="Helical" evidence="11">
    <location>
        <begin position="12"/>
        <end position="39"/>
    </location>
</feature>
<name>A0ABS4T2G4_9MICC</name>
<dbReference type="PRINTS" id="PR00344">
    <property type="entry name" value="BCTRLSENSOR"/>
</dbReference>
<evidence type="ECO:0000256" key="2">
    <source>
        <dbReference type="ARBA" id="ARBA00004236"/>
    </source>
</evidence>
<proteinExistence type="predicted"/>
<accession>A0ABS4T2G4</accession>
<evidence type="ECO:0000256" key="1">
    <source>
        <dbReference type="ARBA" id="ARBA00000085"/>
    </source>
</evidence>
<dbReference type="SUPFAM" id="SSF158472">
    <property type="entry name" value="HAMP domain-like"/>
    <property type="match status" value="1"/>
</dbReference>
<evidence type="ECO:0000256" key="4">
    <source>
        <dbReference type="ARBA" id="ARBA00022553"/>
    </source>
</evidence>
<comment type="subcellular location">
    <subcellularLocation>
        <location evidence="2">Cell membrane</location>
    </subcellularLocation>
</comment>
<feature type="transmembrane region" description="Helical" evidence="11">
    <location>
        <begin position="185"/>
        <end position="207"/>
    </location>
</feature>
<dbReference type="InterPro" id="IPR003594">
    <property type="entry name" value="HATPase_dom"/>
</dbReference>
<dbReference type="SUPFAM" id="SSF55874">
    <property type="entry name" value="ATPase domain of HSP90 chaperone/DNA topoisomerase II/histidine kinase"/>
    <property type="match status" value="1"/>
</dbReference>
<keyword evidence="15" id="KW-1185">Reference proteome</keyword>
<keyword evidence="7 14" id="KW-0418">Kinase</keyword>
<dbReference type="InterPro" id="IPR050428">
    <property type="entry name" value="TCS_sensor_his_kinase"/>
</dbReference>